<dbReference type="EMBL" id="UINC01160841">
    <property type="protein sequence ID" value="SVD59707.1"/>
    <property type="molecule type" value="Genomic_DNA"/>
</dbReference>
<evidence type="ECO:0000313" key="1">
    <source>
        <dbReference type="EMBL" id="SVD59707.1"/>
    </source>
</evidence>
<organism evidence="1">
    <name type="scientific">marine metagenome</name>
    <dbReference type="NCBI Taxonomy" id="408172"/>
    <lineage>
        <taxon>unclassified sequences</taxon>
        <taxon>metagenomes</taxon>
        <taxon>ecological metagenomes</taxon>
    </lineage>
</organism>
<sequence length="39" mass="4862">MYDLDKKEFKTSVCRVCKKKITFEDLDYQTQDIRMHWDC</sequence>
<name>A0A382WLH0_9ZZZZ</name>
<protein>
    <submittedName>
        <fullName evidence="1">Uncharacterized protein</fullName>
    </submittedName>
</protein>
<feature type="non-terminal residue" evidence="1">
    <location>
        <position position="39"/>
    </location>
</feature>
<reference evidence="1" key="1">
    <citation type="submission" date="2018-05" db="EMBL/GenBank/DDBJ databases">
        <authorList>
            <person name="Lanie J.A."/>
            <person name="Ng W.-L."/>
            <person name="Kazmierczak K.M."/>
            <person name="Andrzejewski T.M."/>
            <person name="Davidsen T.M."/>
            <person name="Wayne K.J."/>
            <person name="Tettelin H."/>
            <person name="Glass J.I."/>
            <person name="Rusch D."/>
            <person name="Podicherti R."/>
            <person name="Tsui H.-C.T."/>
            <person name="Winkler M.E."/>
        </authorList>
    </citation>
    <scope>NUCLEOTIDE SEQUENCE</scope>
</reference>
<gene>
    <name evidence="1" type="ORF">METZ01_LOCUS412561</name>
</gene>
<dbReference type="AlphaFoldDB" id="A0A382WLH0"/>
<proteinExistence type="predicted"/>
<accession>A0A382WLH0</accession>